<evidence type="ECO:0000313" key="2">
    <source>
        <dbReference type="Proteomes" id="UP000247790"/>
    </source>
</evidence>
<name>A0A2V4W4A4_PAEBA</name>
<evidence type="ECO:0000313" key="1">
    <source>
        <dbReference type="EMBL" id="PYE49356.1"/>
    </source>
</evidence>
<comment type="caution">
    <text evidence="1">The sequence shown here is derived from an EMBL/GenBank/DDBJ whole genome shotgun (WGS) entry which is preliminary data.</text>
</comment>
<reference evidence="1 2" key="1">
    <citation type="submission" date="2018-06" db="EMBL/GenBank/DDBJ databases">
        <title>Genomic Encyclopedia of Type Strains, Phase III (KMG-III): the genomes of soil and plant-associated and newly described type strains.</title>
        <authorList>
            <person name="Whitman W."/>
        </authorList>
    </citation>
    <scope>NUCLEOTIDE SEQUENCE [LARGE SCALE GENOMIC DNA]</scope>
    <source>
        <strain evidence="1 2">CECT 7022</strain>
    </source>
</reference>
<sequence>MLTYPRPPFLPTQRTPMRQEVSFYVVVLKIQRTQTVYYLVDTQLNISRSRRDAMIFAEYSLASSFANKVEARYKTFFYNPEASGHAEAVHHYNMF</sequence>
<proteinExistence type="predicted"/>
<gene>
    <name evidence="1" type="ORF">DFQ00_106342</name>
</gene>
<accession>A0A2V4W4A4</accession>
<organism evidence="1 2">
    <name type="scientific">Paenibacillus barcinonensis</name>
    <dbReference type="NCBI Taxonomy" id="198119"/>
    <lineage>
        <taxon>Bacteria</taxon>
        <taxon>Bacillati</taxon>
        <taxon>Bacillota</taxon>
        <taxon>Bacilli</taxon>
        <taxon>Bacillales</taxon>
        <taxon>Paenibacillaceae</taxon>
        <taxon>Paenibacillus</taxon>
    </lineage>
</organism>
<protein>
    <submittedName>
        <fullName evidence="1">Uncharacterized protein</fullName>
    </submittedName>
</protein>
<dbReference type="Proteomes" id="UP000247790">
    <property type="component" value="Unassembled WGS sequence"/>
</dbReference>
<dbReference type="AlphaFoldDB" id="A0A2V4W4A4"/>
<dbReference type="EMBL" id="QJSW01000006">
    <property type="protein sequence ID" value="PYE49356.1"/>
    <property type="molecule type" value="Genomic_DNA"/>
</dbReference>